<dbReference type="InterPro" id="IPR012373">
    <property type="entry name" value="Ferrdict_sens_TM"/>
</dbReference>
<dbReference type="Pfam" id="PF16344">
    <property type="entry name" value="FecR_C"/>
    <property type="match status" value="1"/>
</dbReference>
<organism evidence="4 5">
    <name type="scientific">Pedobacter frigoris</name>
    <dbReference type="NCBI Taxonomy" id="2571272"/>
    <lineage>
        <taxon>Bacteria</taxon>
        <taxon>Pseudomonadati</taxon>
        <taxon>Bacteroidota</taxon>
        <taxon>Sphingobacteriia</taxon>
        <taxon>Sphingobacteriales</taxon>
        <taxon>Sphingobacteriaceae</taxon>
        <taxon>Pedobacter</taxon>
    </lineage>
</organism>
<gene>
    <name evidence="4" type="ORF">FA047_14870</name>
</gene>
<dbReference type="AlphaFoldDB" id="A0A4U1CDK4"/>
<name>A0A4U1CDK4_9SPHI</name>
<dbReference type="Pfam" id="PF04773">
    <property type="entry name" value="FecR"/>
    <property type="match status" value="1"/>
</dbReference>
<feature type="domain" description="FecR protein" evidence="2">
    <location>
        <begin position="177"/>
        <end position="271"/>
    </location>
</feature>
<evidence type="ECO:0000259" key="2">
    <source>
        <dbReference type="Pfam" id="PF04773"/>
    </source>
</evidence>
<feature type="domain" description="Protein FecR C-terminal" evidence="3">
    <location>
        <begin position="321"/>
        <end position="388"/>
    </location>
</feature>
<reference evidence="4 5" key="1">
    <citation type="submission" date="2019-04" db="EMBL/GenBank/DDBJ databases">
        <title>Pedobacter sp. RP-3-15 sp. nov., isolated from Arctic soil.</title>
        <authorList>
            <person name="Dahal R.H."/>
            <person name="Kim D.-U."/>
        </authorList>
    </citation>
    <scope>NUCLEOTIDE SEQUENCE [LARGE SCALE GENOMIC DNA]</scope>
    <source>
        <strain evidence="4 5">RP-3-15</strain>
    </source>
</reference>
<keyword evidence="5" id="KW-1185">Reference proteome</keyword>
<dbReference type="InterPro" id="IPR032508">
    <property type="entry name" value="FecR_C"/>
</dbReference>
<evidence type="ECO:0000313" key="4">
    <source>
        <dbReference type="EMBL" id="TKC05048.1"/>
    </source>
</evidence>
<sequence length="390" mass="43122">MKNRTVYLLQQFELRKLTSAETAELLDLTTTDEDGITAAIVDMMEAELTAEVVDHQKWAPVLNRIIAVDKPRAKKINKMLLFRWTAAAILLVALSFALLFNRSAEPERKHPRFANDVKPGGDKAILTLADGSNISLTDAKNGAIAGGQGIEIVKTKDGQLIYNVSGNSKVAPGAVNVITTPRGGQYQLIMPDGTKVWLNAESAIKFSPAIASADLREVELSGEAYFEVAKTHRPFVVKTSRQTVNVLGTHFNINNYNDEPAVQTTLFEGSVLVTASNKAVSEQQLKKVYLVPGQQSVVRNHALTVVPANMEEALAWKNGNFVFANERIESIMRKVARWYDIEVIYQGKITENDFVGSISRFKKVSEVLNLLELTQAVHFKVEGRRITVMP</sequence>
<dbReference type="Gene3D" id="2.60.120.1440">
    <property type="match status" value="1"/>
</dbReference>
<dbReference type="OrthoDB" id="1099963at2"/>
<keyword evidence="1" id="KW-0472">Membrane</keyword>
<protein>
    <submittedName>
        <fullName evidence="4">DUF4974 domain-containing protein</fullName>
    </submittedName>
</protein>
<dbReference type="Gene3D" id="3.55.50.30">
    <property type="match status" value="1"/>
</dbReference>
<evidence type="ECO:0000259" key="3">
    <source>
        <dbReference type="Pfam" id="PF16344"/>
    </source>
</evidence>
<dbReference type="PANTHER" id="PTHR30273">
    <property type="entry name" value="PERIPLASMIC SIGNAL SENSOR AND SIGMA FACTOR ACTIVATOR FECR-RELATED"/>
    <property type="match status" value="1"/>
</dbReference>
<dbReference type="GO" id="GO:0016989">
    <property type="term" value="F:sigma factor antagonist activity"/>
    <property type="evidence" value="ECO:0007669"/>
    <property type="project" value="TreeGrafter"/>
</dbReference>
<dbReference type="InterPro" id="IPR006860">
    <property type="entry name" value="FecR"/>
</dbReference>
<dbReference type="RefSeq" id="WP_136836867.1">
    <property type="nucleotide sequence ID" value="NZ_SWBQ01000004.1"/>
</dbReference>
<comment type="caution">
    <text evidence="4">The sequence shown here is derived from an EMBL/GenBank/DDBJ whole genome shotgun (WGS) entry which is preliminary data.</text>
</comment>
<dbReference type="Proteomes" id="UP000307244">
    <property type="component" value="Unassembled WGS sequence"/>
</dbReference>
<proteinExistence type="predicted"/>
<dbReference type="PANTHER" id="PTHR30273:SF2">
    <property type="entry name" value="PROTEIN FECR"/>
    <property type="match status" value="1"/>
</dbReference>
<keyword evidence="1" id="KW-1133">Transmembrane helix</keyword>
<evidence type="ECO:0000256" key="1">
    <source>
        <dbReference type="SAM" id="Phobius"/>
    </source>
</evidence>
<accession>A0A4U1CDK4</accession>
<feature type="transmembrane region" description="Helical" evidence="1">
    <location>
        <begin position="80"/>
        <end position="100"/>
    </location>
</feature>
<dbReference type="EMBL" id="SWBQ01000004">
    <property type="protein sequence ID" value="TKC05048.1"/>
    <property type="molecule type" value="Genomic_DNA"/>
</dbReference>
<evidence type="ECO:0000313" key="5">
    <source>
        <dbReference type="Proteomes" id="UP000307244"/>
    </source>
</evidence>
<keyword evidence="1" id="KW-0812">Transmembrane</keyword>